<dbReference type="Gene3D" id="3.40.630.30">
    <property type="match status" value="1"/>
</dbReference>
<sequence>MTEVRTNLQTTTSSLQFKDATMDDLPTIVAIYNSTIASRLVTADTEPISIEDRKVWFDEHHEKRPLWMIYDGATCVGWASFQDFYGRKAYEGTAEISIYLAENCRGKGYGKHILGYCIQQAPTLQIHTLLGYIFAHNEPSLQLFKKAGFEQWALLPNIALMDDQFYSLSILGKKII</sequence>
<accession>A0ABV8QVH2</accession>
<keyword evidence="3" id="KW-1185">Reference proteome</keyword>
<comment type="caution">
    <text evidence="2">The sequence shown here is derived from an EMBL/GenBank/DDBJ whole genome shotgun (WGS) entry which is preliminary data.</text>
</comment>
<dbReference type="SUPFAM" id="SSF55729">
    <property type="entry name" value="Acyl-CoA N-acyltransferases (Nat)"/>
    <property type="match status" value="1"/>
</dbReference>
<evidence type="ECO:0000259" key="1">
    <source>
        <dbReference type="PROSITE" id="PS51186"/>
    </source>
</evidence>
<dbReference type="GO" id="GO:0016746">
    <property type="term" value="F:acyltransferase activity"/>
    <property type="evidence" value="ECO:0007669"/>
    <property type="project" value="UniProtKB-KW"/>
</dbReference>
<dbReference type="PANTHER" id="PTHR43415:SF3">
    <property type="entry name" value="GNAT-FAMILY ACETYLTRANSFERASE"/>
    <property type="match status" value="1"/>
</dbReference>
<keyword evidence="2" id="KW-0012">Acyltransferase</keyword>
<organism evidence="2 3">
    <name type="scientific">Ferruginibacter yonginensis</name>
    <dbReference type="NCBI Taxonomy" id="1310416"/>
    <lineage>
        <taxon>Bacteria</taxon>
        <taxon>Pseudomonadati</taxon>
        <taxon>Bacteroidota</taxon>
        <taxon>Chitinophagia</taxon>
        <taxon>Chitinophagales</taxon>
        <taxon>Chitinophagaceae</taxon>
        <taxon>Ferruginibacter</taxon>
    </lineage>
</organism>
<protein>
    <submittedName>
        <fullName evidence="2">GNAT family N-acetyltransferase</fullName>
        <ecNumber evidence="2">2.3.-.-</ecNumber>
    </submittedName>
</protein>
<dbReference type="InterPro" id="IPR000182">
    <property type="entry name" value="GNAT_dom"/>
</dbReference>
<dbReference type="EMBL" id="JBHSCZ010000005">
    <property type="protein sequence ID" value="MFC4263883.1"/>
    <property type="molecule type" value="Genomic_DNA"/>
</dbReference>
<evidence type="ECO:0000313" key="3">
    <source>
        <dbReference type="Proteomes" id="UP001595907"/>
    </source>
</evidence>
<dbReference type="Proteomes" id="UP001595907">
    <property type="component" value="Unassembled WGS sequence"/>
</dbReference>
<dbReference type="InterPro" id="IPR016181">
    <property type="entry name" value="Acyl_CoA_acyltransferase"/>
</dbReference>
<dbReference type="PROSITE" id="PS51186">
    <property type="entry name" value="GNAT"/>
    <property type="match status" value="1"/>
</dbReference>
<reference evidence="3" key="1">
    <citation type="journal article" date="2019" name="Int. J. Syst. Evol. Microbiol.">
        <title>The Global Catalogue of Microorganisms (GCM) 10K type strain sequencing project: providing services to taxonomists for standard genome sequencing and annotation.</title>
        <authorList>
            <consortium name="The Broad Institute Genomics Platform"/>
            <consortium name="The Broad Institute Genome Sequencing Center for Infectious Disease"/>
            <person name="Wu L."/>
            <person name="Ma J."/>
        </authorList>
    </citation>
    <scope>NUCLEOTIDE SEQUENCE [LARGE SCALE GENOMIC DNA]</scope>
    <source>
        <strain evidence="3">CECT 8289</strain>
    </source>
</reference>
<proteinExistence type="predicted"/>
<feature type="domain" description="N-acetyltransferase" evidence="1">
    <location>
        <begin position="15"/>
        <end position="173"/>
    </location>
</feature>
<gene>
    <name evidence="2" type="ORF">ACFOWM_13395</name>
</gene>
<evidence type="ECO:0000313" key="2">
    <source>
        <dbReference type="EMBL" id="MFC4263883.1"/>
    </source>
</evidence>
<dbReference type="PANTHER" id="PTHR43415">
    <property type="entry name" value="SPERMIDINE N(1)-ACETYLTRANSFERASE"/>
    <property type="match status" value="1"/>
</dbReference>
<dbReference type="Pfam" id="PF00583">
    <property type="entry name" value="Acetyltransf_1"/>
    <property type="match status" value="1"/>
</dbReference>
<dbReference type="EC" id="2.3.-.-" evidence="2"/>
<name>A0ABV8QVH2_9BACT</name>
<keyword evidence="2" id="KW-0808">Transferase</keyword>
<dbReference type="RefSeq" id="WP_379711000.1">
    <property type="nucleotide sequence ID" value="NZ_JBHSCZ010000005.1"/>
</dbReference>
<dbReference type="CDD" id="cd04301">
    <property type="entry name" value="NAT_SF"/>
    <property type="match status" value="1"/>
</dbReference>